<dbReference type="PANTHER" id="PTHR11851">
    <property type="entry name" value="METALLOPROTEASE"/>
    <property type="match status" value="1"/>
</dbReference>
<evidence type="ECO:0000256" key="2">
    <source>
        <dbReference type="SAM" id="SignalP"/>
    </source>
</evidence>
<sequence length="443" mass="49938">MLFKRFGAIAVLCLAAMSMSAQKTNIEFTKYTLDNGLKVILHQDKSTPIVAVSIMYEVGGKDSYEGRTGFAHFFEHLLFEGSENIGRGEYAKYVEDAGGALNANTSQDRTYYYEILPSNQLELGLWLESERLLHAVVDQEGVDTQREVVKEERRQSMDNRPYGQLLYELFKHGFSKHPYKDPNIGYMDDLNSAEAEDYVKFYKTYYVPNNAILSIAGDISLEETKALVEKYFSTIPRGAEPPRVSIVEPTLGGEVRDTVYDAKAPLPALVMGYRTPERNHPDYYAISMLNQVMSQGQSSRLNKVLVDEKQLAVQAGSFPSFTQDPGLAIAFAILKPGADIMAAEEVFNSEVKKMQTDLISDREFQKLRNQVEADAISGYGTMAGIAEGLANYEMYQGDANLINTETEKYMAVTREDIRRVAREYYKKGNRVTLYWMPGEKPSK</sequence>
<dbReference type="SUPFAM" id="SSF63411">
    <property type="entry name" value="LuxS/MPP-like metallohydrolase"/>
    <property type="match status" value="2"/>
</dbReference>
<evidence type="ECO:0000313" key="6">
    <source>
        <dbReference type="Proteomes" id="UP000199021"/>
    </source>
</evidence>
<dbReference type="Gene3D" id="3.30.830.10">
    <property type="entry name" value="Metalloenzyme, LuxS/M16 peptidase-like"/>
    <property type="match status" value="2"/>
</dbReference>
<feature type="chain" id="PRO_5011480558" evidence="2">
    <location>
        <begin position="24"/>
        <end position="443"/>
    </location>
</feature>
<evidence type="ECO:0000313" key="5">
    <source>
        <dbReference type="EMBL" id="SER13784.1"/>
    </source>
</evidence>
<evidence type="ECO:0000259" key="3">
    <source>
        <dbReference type="Pfam" id="PF00675"/>
    </source>
</evidence>
<dbReference type="AlphaFoldDB" id="A0A1H9LQS9"/>
<dbReference type="InterPro" id="IPR011249">
    <property type="entry name" value="Metalloenz_LuxS/M16"/>
</dbReference>
<dbReference type="FunCoup" id="A0A1H9LQS9">
    <property type="interactions" value="458"/>
</dbReference>
<dbReference type="InterPro" id="IPR011765">
    <property type="entry name" value="Pept_M16_N"/>
</dbReference>
<feature type="domain" description="Peptidase M16 N-terminal" evidence="3">
    <location>
        <begin position="38"/>
        <end position="178"/>
    </location>
</feature>
<gene>
    <name evidence="5" type="ORF">SAMN05444359_12531</name>
</gene>
<dbReference type="InParanoid" id="A0A1H9LQS9"/>
<keyword evidence="2" id="KW-0732">Signal</keyword>
<dbReference type="GO" id="GO:0046872">
    <property type="term" value="F:metal ion binding"/>
    <property type="evidence" value="ECO:0007669"/>
    <property type="project" value="InterPro"/>
</dbReference>
<dbReference type="STRING" id="478744.SAMN05444359_12531"/>
<dbReference type="Proteomes" id="UP000199021">
    <property type="component" value="Unassembled WGS sequence"/>
</dbReference>
<protein>
    <submittedName>
        <fullName evidence="5">Predicted Zn-dependent peptidase</fullName>
    </submittedName>
</protein>
<comment type="similarity">
    <text evidence="1">Belongs to the peptidase M16 family.</text>
</comment>
<evidence type="ECO:0000256" key="1">
    <source>
        <dbReference type="ARBA" id="ARBA00007261"/>
    </source>
</evidence>
<evidence type="ECO:0000259" key="4">
    <source>
        <dbReference type="Pfam" id="PF05193"/>
    </source>
</evidence>
<keyword evidence="6" id="KW-1185">Reference proteome</keyword>
<dbReference type="InterPro" id="IPR007863">
    <property type="entry name" value="Peptidase_M16_C"/>
</dbReference>
<name>A0A1H9LQS9_9BACT</name>
<proteinExistence type="inferred from homology"/>
<feature type="domain" description="Peptidase M16 C-terminal" evidence="4">
    <location>
        <begin position="195"/>
        <end position="370"/>
    </location>
</feature>
<dbReference type="InterPro" id="IPR050361">
    <property type="entry name" value="MPP/UQCRC_Complex"/>
</dbReference>
<dbReference type="OrthoDB" id="9811314at2"/>
<organism evidence="5 6">
    <name type="scientific">Neolewinella agarilytica</name>
    <dbReference type="NCBI Taxonomy" id="478744"/>
    <lineage>
        <taxon>Bacteria</taxon>
        <taxon>Pseudomonadati</taxon>
        <taxon>Bacteroidota</taxon>
        <taxon>Saprospiria</taxon>
        <taxon>Saprospirales</taxon>
        <taxon>Lewinellaceae</taxon>
        <taxon>Neolewinella</taxon>
    </lineage>
</organism>
<dbReference type="RefSeq" id="WP_090171782.1">
    <property type="nucleotide sequence ID" value="NZ_FOFB01000025.1"/>
</dbReference>
<dbReference type="PANTHER" id="PTHR11851:SF49">
    <property type="entry name" value="MITOCHONDRIAL-PROCESSING PEPTIDASE SUBUNIT ALPHA"/>
    <property type="match status" value="1"/>
</dbReference>
<dbReference type="Pfam" id="PF05193">
    <property type="entry name" value="Peptidase_M16_C"/>
    <property type="match status" value="1"/>
</dbReference>
<dbReference type="Pfam" id="PF00675">
    <property type="entry name" value="Peptidase_M16"/>
    <property type="match status" value="1"/>
</dbReference>
<accession>A0A1H9LQS9</accession>
<feature type="signal peptide" evidence="2">
    <location>
        <begin position="1"/>
        <end position="23"/>
    </location>
</feature>
<reference evidence="6" key="1">
    <citation type="submission" date="2016-10" db="EMBL/GenBank/DDBJ databases">
        <authorList>
            <person name="Varghese N."/>
            <person name="Submissions S."/>
        </authorList>
    </citation>
    <scope>NUCLEOTIDE SEQUENCE [LARGE SCALE GENOMIC DNA]</scope>
    <source>
        <strain evidence="6">DSM 24740</strain>
    </source>
</reference>
<dbReference type="EMBL" id="FOFB01000025">
    <property type="protein sequence ID" value="SER13784.1"/>
    <property type="molecule type" value="Genomic_DNA"/>
</dbReference>